<keyword evidence="3" id="KW-0808">Transferase</keyword>
<sequence>MNETYAQWVRGVIGRKRSHARTIPLFDSSVPEPANLLQQTIEDGFRRPVTSRYTSAFNGGNPFVLELLATRYELPREQIICTTGATGALSLICRGLLSKADHVIVETPGFDLFSELARSAGAHVSYFRRAAEQGFAANVEAIAQQITPDTKLIMLSNLHNPSGATLSTEELNALVELAERHGILVAVDEVYSDYAAPLVSSKAAVGYSPNFISINSLTKIFGLSTLRCGWLVAAPAVIEPLRDLSERQDFGISNLAHAVAALVLERAAQFRAVGDAILRPAREEMVRRFDTWRSRGLIAGELPEFGCICFPKLIGVRNTRAFSEALLAKSNVIVAPGEFFGEAGHVRLGFGRPLPELVAGLDALEEALVEQGHRRPLGIVG</sequence>
<organism evidence="3 4">
    <name type="scientific">Sphingomonas carotinifaciens</name>
    <dbReference type="NCBI Taxonomy" id="1166323"/>
    <lineage>
        <taxon>Bacteria</taxon>
        <taxon>Pseudomonadati</taxon>
        <taxon>Pseudomonadota</taxon>
        <taxon>Alphaproteobacteria</taxon>
        <taxon>Sphingomonadales</taxon>
        <taxon>Sphingomonadaceae</taxon>
        <taxon>Sphingomonas</taxon>
    </lineage>
</organism>
<dbReference type="InterPro" id="IPR004839">
    <property type="entry name" value="Aminotransferase_I/II_large"/>
</dbReference>
<dbReference type="GO" id="GO:0030170">
    <property type="term" value="F:pyridoxal phosphate binding"/>
    <property type="evidence" value="ECO:0007669"/>
    <property type="project" value="InterPro"/>
</dbReference>
<dbReference type="Pfam" id="PF00155">
    <property type="entry name" value="Aminotran_1_2"/>
    <property type="match status" value="1"/>
</dbReference>
<protein>
    <submittedName>
        <fullName evidence="2">Aminotransferase class I/II-fold pyridoxal phosphate-dependent enzyme</fullName>
    </submittedName>
    <submittedName>
        <fullName evidence="3">Aspartate/methionine/tyrosine aminotransferase</fullName>
    </submittedName>
</protein>
<keyword evidence="3" id="KW-0032">Aminotransferase</keyword>
<dbReference type="EMBL" id="WSUT01000007">
    <property type="protein sequence ID" value="MWC45659.1"/>
    <property type="molecule type" value="Genomic_DNA"/>
</dbReference>
<dbReference type="PANTHER" id="PTHR43510">
    <property type="entry name" value="AMINOTRANSFERASE FUNCTION, HYPOTHETICAL (EUROFUNG)"/>
    <property type="match status" value="1"/>
</dbReference>
<accession>A0A1G7PZI9</accession>
<dbReference type="OrthoDB" id="9803354at2"/>
<evidence type="ECO:0000313" key="3">
    <source>
        <dbReference type="EMBL" id="SDF91722.1"/>
    </source>
</evidence>
<gene>
    <name evidence="2" type="ORF">GQR91_18755</name>
    <name evidence="3" type="ORF">SAMN05216557_107148</name>
</gene>
<evidence type="ECO:0000313" key="4">
    <source>
        <dbReference type="Proteomes" id="UP000323502"/>
    </source>
</evidence>
<evidence type="ECO:0000313" key="5">
    <source>
        <dbReference type="Proteomes" id="UP000436801"/>
    </source>
</evidence>
<evidence type="ECO:0000313" key="2">
    <source>
        <dbReference type="EMBL" id="MWC45659.1"/>
    </source>
</evidence>
<dbReference type="SUPFAM" id="SSF53383">
    <property type="entry name" value="PLP-dependent transferases"/>
    <property type="match status" value="1"/>
</dbReference>
<dbReference type="CDD" id="cd00609">
    <property type="entry name" value="AAT_like"/>
    <property type="match status" value="1"/>
</dbReference>
<reference evidence="3 4" key="1">
    <citation type="submission" date="2016-10" db="EMBL/GenBank/DDBJ databases">
        <authorList>
            <person name="Varghese N."/>
            <person name="Submissions S."/>
        </authorList>
    </citation>
    <scope>NUCLEOTIDE SEQUENCE [LARGE SCALE GENOMIC DNA]</scope>
    <source>
        <strain evidence="3 4">S7-754</strain>
    </source>
</reference>
<dbReference type="InterPro" id="IPR015424">
    <property type="entry name" value="PyrdxlP-dep_Trfase"/>
</dbReference>
<dbReference type="EMBL" id="FNBI01000007">
    <property type="protein sequence ID" value="SDF91722.1"/>
    <property type="molecule type" value="Genomic_DNA"/>
</dbReference>
<keyword evidence="4" id="KW-1185">Reference proteome</keyword>
<dbReference type="InterPro" id="IPR015422">
    <property type="entry name" value="PyrdxlP-dep_Trfase_small"/>
</dbReference>
<dbReference type="PANTHER" id="PTHR43510:SF1">
    <property type="entry name" value="AMINOTRANSFERASE FUNCTION, HYPOTHETICAL (EUROFUNG)"/>
    <property type="match status" value="1"/>
</dbReference>
<name>A0A1G7PZI9_9SPHN</name>
<proteinExistence type="predicted"/>
<dbReference type="Proteomes" id="UP000323502">
    <property type="component" value="Unassembled WGS sequence"/>
</dbReference>
<dbReference type="Proteomes" id="UP000436801">
    <property type="component" value="Unassembled WGS sequence"/>
</dbReference>
<dbReference type="AlphaFoldDB" id="A0A1G7PZI9"/>
<evidence type="ECO:0000259" key="1">
    <source>
        <dbReference type="Pfam" id="PF00155"/>
    </source>
</evidence>
<dbReference type="GO" id="GO:0008483">
    <property type="term" value="F:transaminase activity"/>
    <property type="evidence" value="ECO:0007669"/>
    <property type="project" value="UniProtKB-KW"/>
</dbReference>
<dbReference type="Gene3D" id="3.40.640.10">
    <property type="entry name" value="Type I PLP-dependent aspartate aminotransferase-like (Major domain)"/>
    <property type="match status" value="1"/>
</dbReference>
<dbReference type="InterPro" id="IPR015421">
    <property type="entry name" value="PyrdxlP-dep_Trfase_major"/>
</dbReference>
<reference evidence="2 5" key="2">
    <citation type="submission" date="2019-12" db="EMBL/GenBank/DDBJ databases">
        <authorList>
            <person name="Zheng J."/>
        </authorList>
    </citation>
    <scope>NUCLEOTIDE SEQUENCE [LARGE SCALE GENOMIC DNA]</scope>
    <source>
        <strain evidence="2 5">DSM 27347</strain>
    </source>
</reference>
<feature type="domain" description="Aminotransferase class I/classII large" evidence="1">
    <location>
        <begin position="62"/>
        <end position="351"/>
    </location>
</feature>
<dbReference type="Gene3D" id="3.90.1150.10">
    <property type="entry name" value="Aspartate Aminotransferase, domain 1"/>
    <property type="match status" value="1"/>
</dbReference>